<keyword evidence="3" id="KW-1185">Reference proteome</keyword>
<accession>A0AAW1A3A5</accession>
<evidence type="ECO:0000256" key="1">
    <source>
        <dbReference type="SAM" id="MobiDB-lite"/>
    </source>
</evidence>
<gene>
    <name evidence="2" type="ORF">QLX08_004773</name>
</gene>
<feature type="region of interest" description="Disordered" evidence="1">
    <location>
        <begin position="69"/>
        <end position="115"/>
    </location>
</feature>
<evidence type="ECO:0000313" key="3">
    <source>
        <dbReference type="Proteomes" id="UP001432146"/>
    </source>
</evidence>
<name>A0AAW1A3A5_9HYME</name>
<dbReference type="AlphaFoldDB" id="A0AAW1A3A5"/>
<protein>
    <submittedName>
        <fullName evidence="2">Uncharacterized protein</fullName>
    </submittedName>
</protein>
<feature type="compositionally biased region" description="Basic residues" evidence="1">
    <location>
        <begin position="106"/>
        <end position="115"/>
    </location>
</feature>
<organism evidence="2 3">
    <name type="scientific">Tetragonisca angustula</name>
    <dbReference type="NCBI Taxonomy" id="166442"/>
    <lineage>
        <taxon>Eukaryota</taxon>
        <taxon>Metazoa</taxon>
        <taxon>Ecdysozoa</taxon>
        <taxon>Arthropoda</taxon>
        <taxon>Hexapoda</taxon>
        <taxon>Insecta</taxon>
        <taxon>Pterygota</taxon>
        <taxon>Neoptera</taxon>
        <taxon>Endopterygota</taxon>
        <taxon>Hymenoptera</taxon>
        <taxon>Apocrita</taxon>
        <taxon>Aculeata</taxon>
        <taxon>Apoidea</taxon>
        <taxon>Anthophila</taxon>
        <taxon>Apidae</taxon>
        <taxon>Tetragonisca</taxon>
    </lineage>
</organism>
<proteinExistence type="predicted"/>
<comment type="caution">
    <text evidence="2">The sequence shown here is derived from an EMBL/GenBank/DDBJ whole genome shotgun (WGS) entry which is preliminary data.</text>
</comment>
<dbReference type="Proteomes" id="UP001432146">
    <property type="component" value="Unassembled WGS sequence"/>
</dbReference>
<dbReference type="EMBL" id="JAWNGG020000075">
    <property type="protein sequence ID" value="KAK9303612.1"/>
    <property type="molecule type" value="Genomic_DNA"/>
</dbReference>
<reference evidence="2 3" key="1">
    <citation type="submission" date="2024-05" db="EMBL/GenBank/DDBJ databases">
        <title>The nuclear and mitochondrial genome assemblies of Tetragonisca angustula (Apidae: Meliponini), a tiny yet remarkable pollinator in the Neotropics.</title>
        <authorList>
            <person name="Ferrari R."/>
            <person name="Ricardo P.C."/>
            <person name="Dias F.C."/>
            <person name="Araujo N.S."/>
            <person name="Soares D.O."/>
            <person name="Zhou Q.-S."/>
            <person name="Zhu C.-D."/>
            <person name="Coutinho L."/>
            <person name="Airas M.C."/>
            <person name="Batista T.M."/>
        </authorList>
    </citation>
    <scope>NUCLEOTIDE SEQUENCE [LARGE SCALE GENOMIC DNA]</scope>
    <source>
        <strain evidence="2">ASF017062</strain>
        <tissue evidence="2">Abdomen</tissue>
    </source>
</reference>
<sequence>MWIGKQRQASFDSALFHGLASATHPTTSINLSSIALTTRGRKSRNAPRRHSGIVHYLISPIGINDGSLAAGESSTGGGADKIFSARHQPPAGKLDSSGVGKPPLLLRHRGKVIRE</sequence>
<evidence type="ECO:0000313" key="2">
    <source>
        <dbReference type="EMBL" id="KAK9303612.1"/>
    </source>
</evidence>